<dbReference type="GO" id="GO:0009507">
    <property type="term" value="C:chloroplast"/>
    <property type="evidence" value="ECO:0007669"/>
    <property type="project" value="UniProtKB-SubCell"/>
</dbReference>
<dbReference type="EMBL" id="JADFTS010000004">
    <property type="protein sequence ID" value="KAF9612020.1"/>
    <property type="molecule type" value="Genomic_DNA"/>
</dbReference>
<proteinExistence type="predicted"/>
<name>A0A835I3M8_9MAGN</name>
<sequence length="154" mass="16633">MAALWLSSVSSSSSHSCLFGYCLLSKPSQRSPPPNTTSTSYSTCITSWQELVGVLVFSAIPLTAVKAIANSSLGATLRKRLMETKASTVLNSSNFNASAHKAREYSFEILHACWAMLASLGAFVPELLDLSGVVHFIEPVWWRVGYAKLKASTS</sequence>
<reference evidence="1 2" key="1">
    <citation type="submission" date="2020-10" db="EMBL/GenBank/DDBJ databases">
        <title>The Coptis chinensis genome and diversification of protoberbering-type alkaloids.</title>
        <authorList>
            <person name="Wang B."/>
            <person name="Shu S."/>
            <person name="Song C."/>
            <person name="Liu Y."/>
        </authorList>
    </citation>
    <scope>NUCLEOTIDE SEQUENCE [LARGE SCALE GENOMIC DNA]</scope>
    <source>
        <strain evidence="1">HL-2020</strain>
        <tissue evidence="1">Leaf</tissue>
    </source>
</reference>
<dbReference type="Proteomes" id="UP000631114">
    <property type="component" value="Unassembled WGS sequence"/>
</dbReference>
<evidence type="ECO:0008006" key="3">
    <source>
        <dbReference type="Google" id="ProtNLM"/>
    </source>
</evidence>
<dbReference type="OrthoDB" id="423598at2759"/>
<dbReference type="AlphaFoldDB" id="A0A835I3M8"/>
<accession>A0A835I3M8</accession>
<dbReference type="Gene3D" id="1.10.3460.10">
    <property type="entry name" value="Chlorophyll a/b binding protein domain"/>
    <property type="match status" value="1"/>
</dbReference>
<gene>
    <name evidence="1" type="ORF">IFM89_037303</name>
</gene>
<keyword evidence="2" id="KW-1185">Reference proteome</keyword>
<evidence type="ECO:0000313" key="2">
    <source>
        <dbReference type="Proteomes" id="UP000631114"/>
    </source>
</evidence>
<dbReference type="GO" id="GO:0016020">
    <property type="term" value="C:membrane"/>
    <property type="evidence" value="ECO:0007669"/>
    <property type="project" value="UniProtKB-SubCell"/>
</dbReference>
<protein>
    <recommendedName>
        <fullName evidence="3">Chlorophyll a-b binding protein, chloroplastic</fullName>
    </recommendedName>
</protein>
<evidence type="ECO:0000313" key="1">
    <source>
        <dbReference type="EMBL" id="KAF9612020.1"/>
    </source>
</evidence>
<comment type="caution">
    <text evidence="1">The sequence shown here is derived from an EMBL/GenBank/DDBJ whole genome shotgun (WGS) entry which is preliminary data.</text>
</comment>
<organism evidence="1 2">
    <name type="scientific">Coptis chinensis</name>
    <dbReference type="NCBI Taxonomy" id="261450"/>
    <lineage>
        <taxon>Eukaryota</taxon>
        <taxon>Viridiplantae</taxon>
        <taxon>Streptophyta</taxon>
        <taxon>Embryophyta</taxon>
        <taxon>Tracheophyta</taxon>
        <taxon>Spermatophyta</taxon>
        <taxon>Magnoliopsida</taxon>
        <taxon>Ranunculales</taxon>
        <taxon>Ranunculaceae</taxon>
        <taxon>Coptidoideae</taxon>
        <taxon>Coptis</taxon>
    </lineage>
</organism>
<dbReference type="SUPFAM" id="SSF103511">
    <property type="entry name" value="Chlorophyll a-b binding protein"/>
    <property type="match status" value="1"/>
</dbReference>